<evidence type="ECO:0000313" key="3">
    <source>
        <dbReference type="Proteomes" id="UP000823635"/>
    </source>
</evidence>
<proteinExistence type="predicted"/>
<dbReference type="PANTHER" id="PTHR43179:SF7">
    <property type="entry name" value="RHAMNOSYLTRANSFERASE WBBL"/>
    <property type="match status" value="1"/>
</dbReference>
<dbReference type="Gene3D" id="3.90.550.10">
    <property type="entry name" value="Spore Coat Polysaccharide Biosynthesis Protein SpsA, Chain A"/>
    <property type="match status" value="1"/>
</dbReference>
<reference evidence="2" key="2">
    <citation type="journal article" date="2021" name="PeerJ">
        <title>Extensive microbial diversity within the chicken gut microbiome revealed by metagenomics and culture.</title>
        <authorList>
            <person name="Gilroy R."/>
            <person name="Ravi A."/>
            <person name="Getino M."/>
            <person name="Pursley I."/>
            <person name="Horton D.L."/>
            <person name="Alikhan N.F."/>
            <person name="Baker D."/>
            <person name="Gharbi K."/>
            <person name="Hall N."/>
            <person name="Watson M."/>
            <person name="Adriaenssens E.M."/>
            <person name="Foster-Nyarko E."/>
            <person name="Jarju S."/>
            <person name="Secka A."/>
            <person name="Antonio M."/>
            <person name="Oren A."/>
            <person name="Chaudhuri R.R."/>
            <person name="La Ragione R."/>
            <person name="Hildebrand F."/>
            <person name="Pallen M.J."/>
        </authorList>
    </citation>
    <scope>NUCLEOTIDE SEQUENCE</scope>
    <source>
        <strain evidence="2">15467</strain>
    </source>
</reference>
<dbReference type="EMBL" id="JADINB010000119">
    <property type="protein sequence ID" value="MBO8429300.1"/>
    <property type="molecule type" value="Genomic_DNA"/>
</dbReference>
<dbReference type="SUPFAM" id="SSF53448">
    <property type="entry name" value="Nucleotide-diphospho-sugar transferases"/>
    <property type="match status" value="1"/>
</dbReference>
<organism evidence="2 3">
    <name type="scientific">Candidatus Egerieousia excrementavium</name>
    <dbReference type="NCBI Taxonomy" id="2840778"/>
    <lineage>
        <taxon>Bacteria</taxon>
        <taxon>Pseudomonadati</taxon>
        <taxon>Bacteroidota</taxon>
        <taxon>Bacteroidia</taxon>
        <taxon>Bacteroidales</taxon>
        <taxon>Candidatus Egerieousia</taxon>
    </lineage>
</organism>
<feature type="domain" description="Glycosyltransferase 2-like" evidence="1">
    <location>
        <begin position="4"/>
        <end position="125"/>
    </location>
</feature>
<dbReference type="Pfam" id="PF00535">
    <property type="entry name" value="Glycos_transf_2"/>
    <property type="match status" value="1"/>
</dbReference>
<dbReference type="PANTHER" id="PTHR43179">
    <property type="entry name" value="RHAMNOSYLTRANSFERASE WBBL"/>
    <property type="match status" value="1"/>
</dbReference>
<protein>
    <submittedName>
        <fullName evidence="2">Glycosyltransferase</fullName>
    </submittedName>
</protein>
<dbReference type="Proteomes" id="UP000823635">
    <property type="component" value="Unassembled WGS sequence"/>
</dbReference>
<gene>
    <name evidence="2" type="ORF">IAC68_05160</name>
</gene>
<dbReference type="InterPro" id="IPR029044">
    <property type="entry name" value="Nucleotide-diphossugar_trans"/>
</dbReference>
<evidence type="ECO:0000313" key="2">
    <source>
        <dbReference type="EMBL" id="MBO8429300.1"/>
    </source>
</evidence>
<dbReference type="InterPro" id="IPR001173">
    <property type="entry name" value="Glyco_trans_2-like"/>
</dbReference>
<sequence>MVVSIIIVNYNTAGMLYECLESILDNLTSEIEVIVADNASTDDSFSRCIAGLQNRKIRYVPLGKNYGFAAANNMAARKATGEILHFLNPDTRVSGALDADYASAAGNPQCVYVNPLINRDGTIENGAMPLPFVGNIFRWIFRRQKALRWYKGASVIISAENFNKAGRWCEDYFMYAEDLDLFYAINKKGIEIREASAPIFHYGGGSSSKKWSAVERETLVQRSTRLFYRKNSNMFQYYAVKLYYLLHYLFKNPRRIPSDIRAWIRSFGKGQ</sequence>
<reference evidence="2" key="1">
    <citation type="submission" date="2020-10" db="EMBL/GenBank/DDBJ databases">
        <authorList>
            <person name="Gilroy R."/>
        </authorList>
    </citation>
    <scope>NUCLEOTIDE SEQUENCE</scope>
    <source>
        <strain evidence="2">15467</strain>
    </source>
</reference>
<name>A0A9D9DMG7_9BACT</name>
<dbReference type="AlphaFoldDB" id="A0A9D9DMG7"/>
<evidence type="ECO:0000259" key="1">
    <source>
        <dbReference type="Pfam" id="PF00535"/>
    </source>
</evidence>
<accession>A0A9D9DMG7</accession>
<comment type="caution">
    <text evidence="2">The sequence shown here is derived from an EMBL/GenBank/DDBJ whole genome shotgun (WGS) entry which is preliminary data.</text>
</comment>